<reference evidence="3" key="1">
    <citation type="submission" date="2021-05" db="EMBL/GenBank/DDBJ databases">
        <title>Genomic insights into ecological role and evolution of a novel Thermoplasmata order Candidatus Sysuiplasmatales.</title>
        <authorList>
            <person name="Yuan Y."/>
        </authorList>
    </citation>
    <scope>NUCLEOTIDE SEQUENCE</scope>
    <source>
        <strain evidence="3">TUT19-bin139</strain>
        <strain evidence="2">YP2-bin.285</strain>
    </source>
</reference>
<name>A0A8J7YWR3_9ARCH</name>
<protein>
    <submittedName>
        <fullName evidence="3">Uncharacterized protein</fullName>
    </submittedName>
</protein>
<dbReference type="AlphaFoldDB" id="A0A8J7YWR3"/>
<keyword evidence="1" id="KW-0472">Membrane</keyword>
<keyword evidence="1" id="KW-0812">Transmembrane</keyword>
<feature type="transmembrane region" description="Helical" evidence="1">
    <location>
        <begin position="154"/>
        <end position="180"/>
    </location>
</feature>
<proteinExistence type="predicted"/>
<dbReference type="EMBL" id="JAHEAC010000022">
    <property type="protein sequence ID" value="MBX8643821.1"/>
    <property type="molecule type" value="Genomic_DNA"/>
</dbReference>
<evidence type="ECO:0000256" key="1">
    <source>
        <dbReference type="SAM" id="Phobius"/>
    </source>
</evidence>
<organism evidence="3 4">
    <name type="scientific">Candidatus Sysuiplasma superficiale</name>
    <dbReference type="NCBI Taxonomy" id="2823368"/>
    <lineage>
        <taxon>Archaea</taxon>
        <taxon>Methanobacteriati</taxon>
        <taxon>Thermoplasmatota</taxon>
        <taxon>Thermoplasmata</taxon>
        <taxon>Candidatus Sysuiplasmatales</taxon>
        <taxon>Candidatus Sysuiplasmataceae</taxon>
        <taxon>Candidatus Sysuiplasma</taxon>
    </lineage>
</organism>
<dbReference type="Proteomes" id="UP000716004">
    <property type="component" value="Unassembled WGS sequence"/>
</dbReference>
<gene>
    <name evidence="2" type="ORF">J9259_01075</name>
    <name evidence="3" type="ORF">KIY12_03745</name>
</gene>
<evidence type="ECO:0000313" key="4">
    <source>
        <dbReference type="Proteomes" id="UP000750197"/>
    </source>
</evidence>
<comment type="caution">
    <text evidence="3">The sequence shown here is derived from an EMBL/GenBank/DDBJ whole genome shotgun (WGS) entry which is preliminary data.</text>
</comment>
<evidence type="ECO:0000313" key="2">
    <source>
        <dbReference type="EMBL" id="MBX8631103.1"/>
    </source>
</evidence>
<evidence type="ECO:0000313" key="3">
    <source>
        <dbReference type="EMBL" id="MBX8643821.1"/>
    </source>
</evidence>
<accession>A0A8J7YWR3</accession>
<sequence length="205" mass="22573">MAIVLICPLLAGSLRANGSLGVSDITPTFYSIQMYISHGYVFVRTVIFDYNSWKSVKNVTLKAIGPENRTTEEVVFDQYLSGKDTTHFKQVTGNSFYQPYSSYNASNLSQTISEVANLTVTFAFTSINAEVLMISASDIHGKVATSSFELQGGYVGAGITIAIPYLITLAMFGTVVTMLAKSRKFSIREKNVTPRESGMRSRKMR</sequence>
<dbReference type="Proteomes" id="UP000750197">
    <property type="component" value="Unassembled WGS sequence"/>
</dbReference>
<dbReference type="EMBL" id="JAGVSJ010000002">
    <property type="protein sequence ID" value="MBX8631103.1"/>
    <property type="molecule type" value="Genomic_DNA"/>
</dbReference>
<keyword evidence="1" id="KW-1133">Transmembrane helix</keyword>